<dbReference type="Proteomes" id="UP001214170">
    <property type="component" value="Chromosome"/>
</dbReference>
<evidence type="ECO:0000256" key="5">
    <source>
        <dbReference type="ARBA" id="ARBA00023124"/>
    </source>
</evidence>
<evidence type="ECO:0000256" key="2">
    <source>
        <dbReference type="ARBA" id="ARBA00022670"/>
    </source>
</evidence>
<sequence>MCSHYQTLKDAELLLKKFGVRQKPAAISMYDMWPRYQGVFVRRPVEHDTGDEAVPEREAVVGRWGLISTMTKPEGLDRAGELSTFNARSETASKSFTFGNAWRRAQHCIIPADSIFEPDHREETKARFKTEKSVPTRFTRADGGPLGIAGLWDRYRDAGGQWQESYTMLTINADNDPLFRLYHQPGKEKRMVVILPEGAYGDWLTAPIEATRDFLVAFPSDKLVATPVK</sequence>
<comment type="similarity">
    <text evidence="1 8">Belongs to the SOS response-associated peptidase family.</text>
</comment>
<keyword evidence="5" id="KW-0190">Covalent protein-DNA linkage</keyword>
<keyword evidence="6" id="KW-0238">DNA-binding</keyword>
<dbReference type="InterPro" id="IPR036590">
    <property type="entry name" value="SRAP-like"/>
</dbReference>
<dbReference type="InterPro" id="IPR003738">
    <property type="entry name" value="SRAP"/>
</dbReference>
<organism evidence="9 10">
    <name type="scientific">Achromobacter spanius</name>
    <dbReference type="NCBI Taxonomy" id="217203"/>
    <lineage>
        <taxon>Bacteria</taxon>
        <taxon>Pseudomonadati</taxon>
        <taxon>Pseudomonadota</taxon>
        <taxon>Betaproteobacteria</taxon>
        <taxon>Burkholderiales</taxon>
        <taxon>Alcaligenaceae</taxon>
        <taxon>Achromobacter</taxon>
    </lineage>
</organism>
<dbReference type="SUPFAM" id="SSF143081">
    <property type="entry name" value="BB1717-like"/>
    <property type="match status" value="1"/>
</dbReference>
<evidence type="ECO:0000313" key="9">
    <source>
        <dbReference type="EMBL" id="WFP08239.1"/>
    </source>
</evidence>
<dbReference type="EC" id="3.4.-.-" evidence="8"/>
<dbReference type="EMBL" id="CP121261">
    <property type="protein sequence ID" value="WFP08239.1"/>
    <property type="molecule type" value="Genomic_DNA"/>
</dbReference>
<dbReference type="PANTHER" id="PTHR13604">
    <property type="entry name" value="DC12-RELATED"/>
    <property type="match status" value="1"/>
</dbReference>
<evidence type="ECO:0000256" key="3">
    <source>
        <dbReference type="ARBA" id="ARBA00022763"/>
    </source>
</evidence>
<proteinExistence type="inferred from homology"/>
<dbReference type="RefSeq" id="WP_268078941.1">
    <property type="nucleotide sequence ID" value="NZ_CP106885.1"/>
</dbReference>
<evidence type="ECO:0000256" key="4">
    <source>
        <dbReference type="ARBA" id="ARBA00022801"/>
    </source>
</evidence>
<reference evidence="9 10" key="1">
    <citation type="submission" date="2023-03" db="EMBL/GenBank/DDBJ databases">
        <title>Achromobacter spanius LIG8.</title>
        <authorList>
            <person name="Shrestha S."/>
        </authorList>
    </citation>
    <scope>NUCLEOTIDE SEQUENCE [LARGE SCALE GENOMIC DNA]</scope>
    <source>
        <strain evidence="9 10">LIG8</strain>
    </source>
</reference>
<dbReference type="Gene3D" id="3.90.1680.10">
    <property type="entry name" value="SOS response associated peptidase-like"/>
    <property type="match status" value="1"/>
</dbReference>
<keyword evidence="4 8" id="KW-0378">Hydrolase</keyword>
<evidence type="ECO:0000256" key="7">
    <source>
        <dbReference type="ARBA" id="ARBA00023239"/>
    </source>
</evidence>
<dbReference type="Pfam" id="PF02586">
    <property type="entry name" value="SRAP"/>
    <property type="match status" value="1"/>
</dbReference>
<evidence type="ECO:0000313" key="10">
    <source>
        <dbReference type="Proteomes" id="UP001214170"/>
    </source>
</evidence>
<name>A0ABY8GUQ1_9BURK</name>
<keyword evidence="3" id="KW-0227">DNA damage</keyword>
<keyword evidence="7" id="KW-0456">Lyase</keyword>
<accession>A0ABY8GUQ1</accession>
<evidence type="ECO:0000256" key="6">
    <source>
        <dbReference type="ARBA" id="ARBA00023125"/>
    </source>
</evidence>
<gene>
    <name evidence="9" type="ORF">P8T11_28800</name>
</gene>
<evidence type="ECO:0000256" key="1">
    <source>
        <dbReference type="ARBA" id="ARBA00008136"/>
    </source>
</evidence>
<keyword evidence="10" id="KW-1185">Reference proteome</keyword>
<evidence type="ECO:0000256" key="8">
    <source>
        <dbReference type="RuleBase" id="RU364100"/>
    </source>
</evidence>
<protein>
    <recommendedName>
        <fullName evidence="8">Abasic site processing protein</fullName>
        <ecNumber evidence="8">3.4.-.-</ecNumber>
    </recommendedName>
</protein>
<dbReference type="PANTHER" id="PTHR13604:SF0">
    <property type="entry name" value="ABASIC SITE PROCESSING PROTEIN HMCES"/>
    <property type="match status" value="1"/>
</dbReference>
<keyword evidence="2 8" id="KW-0645">Protease</keyword>